<feature type="coiled-coil region" evidence="1">
    <location>
        <begin position="468"/>
        <end position="495"/>
    </location>
</feature>
<dbReference type="PANTHER" id="PTHR33740">
    <property type="entry name" value="GPI-ANCHORED ADHESIN-LIKE PROTEIN"/>
    <property type="match status" value="1"/>
</dbReference>
<reference evidence="3 4" key="1">
    <citation type="submission" date="2019-06" db="EMBL/GenBank/DDBJ databases">
        <title>A chromosomal-level reference genome of Carpinus fangiana (Coryloideae, Betulaceae).</title>
        <authorList>
            <person name="Yang X."/>
            <person name="Wang Z."/>
            <person name="Zhang L."/>
            <person name="Hao G."/>
            <person name="Liu J."/>
            <person name="Yang Y."/>
        </authorList>
    </citation>
    <scope>NUCLEOTIDE SEQUENCE [LARGE SCALE GENOMIC DNA]</scope>
    <source>
        <strain evidence="3">Cfa_2016G</strain>
        <tissue evidence="3">Leaf</tissue>
    </source>
</reference>
<gene>
    <name evidence="3" type="ORF">FH972_018644</name>
</gene>
<dbReference type="EMBL" id="CM017327">
    <property type="protein sequence ID" value="KAE8100784.1"/>
    <property type="molecule type" value="Genomic_DNA"/>
</dbReference>
<keyword evidence="2" id="KW-0812">Transmembrane</keyword>
<name>A0A5N6RMT2_9ROSI</name>
<accession>A0A5N6RMT2</accession>
<evidence type="ECO:0000313" key="4">
    <source>
        <dbReference type="Proteomes" id="UP000327013"/>
    </source>
</evidence>
<evidence type="ECO:0000256" key="2">
    <source>
        <dbReference type="SAM" id="Phobius"/>
    </source>
</evidence>
<keyword evidence="4" id="KW-1185">Reference proteome</keyword>
<protein>
    <recommendedName>
        <fullName evidence="5">SLH domain-containing protein</fullName>
    </recommendedName>
</protein>
<dbReference type="AlphaFoldDB" id="A0A5N6RMT2"/>
<evidence type="ECO:0000256" key="1">
    <source>
        <dbReference type="SAM" id="Coils"/>
    </source>
</evidence>
<keyword evidence="2" id="KW-0472">Membrane</keyword>
<keyword evidence="1" id="KW-0175">Coiled coil</keyword>
<keyword evidence="2" id="KW-1133">Transmembrane helix</keyword>
<dbReference type="PANTHER" id="PTHR33740:SF1">
    <property type="entry name" value="SLH DOMAIN PROTEIN"/>
    <property type="match status" value="1"/>
</dbReference>
<feature type="transmembrane region" description="Helical" evidence="2">
    <location>
        <begin position="86"/>
        <end position="108"/>
    </location>
</feature>
<dbReference type="OrthoDB" id="1931230at2759"/>
<organism evidence="3 4">
    <name type="scientific">Carpinus fangiana</name>
    <dbReference type="NCBI Taxonomy" id="176857"/>
    <lineage>
        <taxon>Eukaryota</taxon>
        <taxon>Viridiplantae</taxon>
        <taxon>Streptophyta</taxon>
        <taxon>Embryophyta</taxon>
        <taxon>Tracheophyta</taxon>
        <taxon>Spermatophyta</taxon>
        <taxon>Magnoliopsida</taxon>
        <taxon>eudicotyledons</taxon>
        <taxon>Gunneridae</taxon>
        <taxon>Pentapetalae</taxon>
        <taxon>rosids</taxon>
        <taxon>fabids</taxon>
        <taxon>Fagales</taxon>
        <taxon>Betulaceae</taxon>
        <taxon>Carpinus</taxon>
    </lineage>
</organism>
<sequence>MCSSSSSSSSLFFHTHNPSPLLRRRTAPSFLRNPRTTITSPRPPLYASLAESNLELSWSSSDQKANHEYGGWAIVDSPLHKKKTGLPIFVIGGIGASLAILLAAISHFSLSRRGIRFQLGSPLHTLHGILSPGGNKGDHQGETTGIAVTDGSTLVSDSTTENIMPHATASIGKLDRIIIPAAVDSTQQEALSVMKKLKIIEDDVKADELCTRREYARWLVRISSSLERHPKYRIIPAISLSGSTVAAFDDIGVEDPDFGSIQALAEAGVIPSKLSQRNSTDNGLEGQGDVHFSPEKFISRQDLIYWKAQLEYELVPGIIDQISKTKLGFLDVREIMLTHALEWFTYTEKTVSNLLFAGQSKRLQPNKPSTKAQAAVALTSGRMAEAIYTELARLEAESSARQAQMEDIRSELLDRGDIQRFWDEKLIEEKTRGFEVEKVYVAAVSDLEQEKIVQEKFFAEHLKEKAAMDCQRQLVLSLKEEVAEMSEKLESERTMYISEQHNLQDMFSDLQTKQEGLLDTKSILEAEKEALRILRVPYVKIILYYNIAWSSSLINGSIINGSIKCRSWVEDEARKSQARAKVLEEVGRRWKWDNQA</sequence>
<evidence type="ECO:0000313" key="3">
    <source>
        <dbReference type="EMBL" id="KAE8100784.1"/>
    </source>
</evidence>
<evidence type="ECO:0008006" key="5">
    <source>
        <dbReference type="Google" id="ProtNLM"/>
    </source>
</evidence>
<proteinExistence type="predicted"/>
<dbReference type="Proteomes" id="UP000327013">
    <property type="component" value="Chromosome 7"/>
</dbReference>